<comment type="function">
    <text evidence="8">Acrosomal protein that maintains proacrosin (pro-ACR) as an enzymatically inactive zymogen in the acrosome. Involved also in the acrosome formation.</text>
</comment>
<dbReference type="InterPro" id="IPR009865">
    <property type="entry name" value="Proacrosin-bd"/>
</dbReference>
<evidence type="ECO:0000256" key="4">
    <source>
        <dbReference type="ARBA" id="ARBA00022729"/>
    </source>
</evidence>
<keyword evidence="10" id="KW-1185">Reference proteome</keyword>
<evidence type="ECO:0000256" key="7">
    <source>
        <dbReference type="ARBA" id="ARBA00033453"/>
    </source>
</evidence>
<dbReference type="Ensembl" id="ENSCPVT00000000401.2">
    <property type="protein sequence ID" value="ENSCPVP00000000387.2"/>
    <property type="gene ID" value="ENSCPVG00000016773.1"/>
</dbReference>
<reference evidence="9" key="2">
    <citation type="submission" date="2025-08" db="UniProtKB">
        <authorList>
            <consortium name="Ensembl"/>
        </authorList>
    </citation>
    <scope>IDENTIFICATION</scope>
</reference>
<reference evidence="9" key="3">
    <citation type="submission" date="2025-09" db="UniProtKB">
        <authorList>
            <consortium name="Ensembl"/>
        </authorList>
    </citation>
    <scope>IDENTIFICATION</scope>
</reference>
<evidence type="ECO:0000313" key="9">
    <source>
        <dbReference type="Ensembl" id="ENSCPVP00000000387.2"/>
    </source>
</evidence>
<keyword evidence="5" id="KW-0968">Cytoplasmic vesicle</keyword>
<organism evidence="9 10">
    <name type="scientific">Geospiza parvula</name>
    <name type="common">Small tree-finch</name>
    <name type="synonym">Camarhynchus parvulus</name>
    <dbReference type="NCBI Taxonomy" id="87175"/>
    <lineage>
        <taxon>Eukaryota</taxon>
        <taxon>Metazoa</taxon>
        <taxon>Chordata</taxon>
        <taxon>Craniata</taxon>
        <taxon>Vertebrata</taxon>
        <taxon>Euteleostomi</taxon>
        <taxon>Archelosauria</taxon>
        <taxon>Archosauria</taxon>
        <taxon>Dinosauria</taxon>
        <taxon>Saurischia</taxon>
        <taxon>Theropoda</taxon>
        <taxon>Coelurosauria</taxon>
        <taxon>Aves</taxon>
        <taxon>Neognathae</taxon>
        <taxon>Neoaves</taxon>
        <taxon>Telluraves</taxon>
        <taxon>Australaves</taxon>
        <taxon>Passeriformes</taxon>
        <taxon>Thraupidae</taxon>
        <taxon>Camarhynchus</taxon>
    </lineage>
</organism>
<evidence type="ECO:0000256" key="6">
    <source>
        <dbReference type="ARBA" id="ARBA00032734"/>
    </source>
</evidence>
<protein>
    <recommendedName>
        <fullName evidence="2">Acrosin-binding protein</fullName>
    </recommendedName>
    <alternativeName>
        <fullName evidence="6">Acrosin-binding protein, 60 kDa form</fullName>
    </alternativeName>
    <alternativeName>
        <fullName evidence="7">Proacrosin-binding protein sp32</fullName>
    </alternativeName>
</protein>
<accession>A0A8U8AR51</accession>
<dbReference type="Proteomes" id="UP000694382">
    <property type="component" value="Chromosome 1"/>
</dbReference>
<dbReference type="Pfam" id="PF07222">
    <property type="entry name" value="PBP_sp32"/>
    <property type="match status" value="1"/>
</dbReference>
<evidence type="ECO:0000256" key="3">
    <source>
        <dbReference type="ARBA" id="ARBA00022553"/>
    </source>
</evidence>
<accession>A0A8C3Q3U6</accession>
<evidence type="ECO:0000256" key="8">
    <source>
        <dbReference type="ARBA" id="ARBA00045517"/>
    </source>
</evidence>
<evidence type="ECO:0000256" key="2">
    <source>
        <dbReference type="ARBA" id="ARBA00018940"/>
    </source>
</evidence>
<dbReference type="PANTHER" id="PTHR21362:SF1">
    <property type="entry name" value="ACROSIN-BINDING PROTEIN"/>
    <property type="match status" value="1"/>
</dbReference>
<name>A0A8C3Q3U6_GEOPR</name>
<evidence type="ECO:0000256" key="5">
    <source>
        <dbReference type="ARBA" id="ARBA00023329"/>
    </source>
</evidence>
<comment type="subcellular location">
    <subcellularLocation>
        <location evidence="1">Cytoplasmic vesicle</location>
        <location evidence="1">Secretory vesicle</location>
        <location evidence="1">Acrosome</location>
    </subcellularLocation>
</comment>
<sequence>RVPNQREKLPAWLLLLPVPTSTVLALAAGAAAAPVPAVPGSPLSDREYEQFFARMHPPWQANMFCLLRQAYGCLSPSILRMDQAENHGEIPKASTAVPASLYRSYEAKGATGTWVALPLCPSLLVGWQEEKVATVFSSSV</sequence>
<evidence type="ECO:0000313" key="10">
    <source>
        <dbReference type="Proteomes" id="UP000694382"/>
    </source>
</evidence>
<reference evidence="9" key="1">
    <citation type="submission" date="2020-02" db="EMBL/GenBank/DDBJ databases">
        <authorList>
            <person name="Enbody D E."/>
            <person name="Pettersson E M."/>
        </authorList>
    </citation>
    <scope>NUCLEOTIDE SEQUENCE [LARGE SCALE GENOMIC DNA]</scope>
</reference>
<dbReference type="GO" id="GO:0005634">
    <property type="term" value="C:nucleus"/>
    <property type="evidence" value="ECO:0007669"/>
    <property type="project" value="TreeGrafter"/>
</dbReference>
<keyword evidence="4" id="KW-0732">Signal</keyword>
<dbReference type="GO" id="GO:0001669">
    <property type="term" value="C:acrosomal vesicle"/>
    <property type="evidence" value="ECO:0007669"/>
    <property type="project" value="UniProtKB-SubCell"/>
</dbReference>
<proteinExistence type="predicted"/>
<keyword evidence="3" id="KW-0597">Phosphoprotein</keyword>
<dbReference type="PANTHER" id="PTHR21362">
    <property type="entry name" value="ACROSIN-BINDING PROTEIN"/>
    <property type="match status" value="1"/>
</dbReference>
<evidence type="ECO:0000256" key="1">
    <source>
        <dbReference type="ARBA" id="ARBA00004218"/>
    </source>
</evidence>
<dbReference type="AlphaFoldDB" id="A0A8C3Q3U6"/>